<feature type="region of interest" description="Disordered" evidence="4">
    <location>
        <begin position="222"/>
        <end position="263"/>
    </location>
</feature>
<evidence type="ECO:0000313" key="6">
    <source>
        <dbReference type="EMBL" id="KAH7940405.1"/>
    </source>
</evidence>
<evidence type="ECO:0000259" key="5">
    <source>
        <dbReference type="PROSITE" id="PS50089"/>
    </source>
</evidence>
<keyword evidence="2" id="KW-0862">Zinc</keyword>
<organism evidence="6 7">
    <name type="scientific">Rhipicephalus microplus</name>
    <name type="common">Cattle tick</name>
    <name type="synonym">Boophilus microplus</name>
    <dbReference type="NCBI Taxonomy" id="6941"/>
    <lineage>
        <taxon>Eukaryota</taxon>
        <taxon>Metazoa</taxon>
        <taxon>Ecdysozoa</taxon>
        <taxon>Arthropoda</taxon>
        <taxon>Chelicerata</taxon>
        <taxon>Arachnida</taxon>
        <taxon>Acari</taxon>
        <taxon>Parasitiformes</taxon>
        <taxon>Ixodida</taxon>
        <taxon>Ixodoidea</taxon>
        <taxon>Ixodidae</taxon>
        <taxon>Rhipicephalinae</taxon>
        <taxon>Rhipicephalus</taxon>
        <taxon>Boophilus</taxon>
    </lineage>
</organism>
<dbReference type="InterPro" id="IPR013083">
    <property type="entry name" value="Znf_RING/FYVE/PHD"/>
</dbReference>
<dbReference type="PANTHER" id="PTHR10131:SF138">
    <property type="entry name" value="RE66324P"/>
    <property type="match status" value="1"/>
</dbReference>
<keyword evidence="7" id="KW-1185">Reference proteome</keyword>
<dbReference type="PROSITE" id="PS50089">
    <property type="entry name" value="ZF_RING_2"/>
    <property type="match status" value="1"/>
</dbReference>
<proteinExistence type="predicted"/>
<dbReference type="AlphaFoldDB" id="A0A9J6CWN8"/>
<feature type="compositionally biased region" description="Low complexity" evidence="4">
    <location>
        <begin position="363"/>
        <end position="396"/>
    </location>
</feature>
<feature type="compositionally biased region" description="Polar residues" evidence="4">
    <location>
        <begin position="289"/>
        <end position="317"/>
    </location>
</feature>
<dbReference type="GO" id="GO:0009898">
    <property type="term" value="C:cytoplasmic side of plasma membrane"/>
    <property type="evidence" value="ECO:0007669"/>
    <property type="project" value="TreeGrafter"/>
</dbReference>
<feature type="region of interest" description="Disordered" evidence="4">
    <location>
        <begin position="363"/>
        <end position="415"/>
    </location>
</feature>
<keyword evidence="1 3" id="KW-0479">Metal-binding</keyword>
<feature type="compositionally biased region" description="Basic residues" evidence="4">
    <location>
        <begin position="397"/>
        <end position="411"/>
    </location>
</feature>
<dbReference type="GO" id="GO:0005164">
    <property type="term" value="F:tumor necrosis factor receptor binding"/>
    <property type="evidence" value="ECO:0007669"/>
    <property type="project" value="TreeGrafter"/>
</dbReference>
<protein>
    <recommendedName>
        <fullName evidence="5">RING-type domain-containing protein</fullName>
    </recommendedName>
</protein>
<evidence type="ECO:0000256" key="4">
    <source>
        <dbReference type="SAM" id="MobiDB-lite"/>
    </source>
</evidence>
<dbReference type="EMBL" id="JABSTU010005631">
    <property type="protein sequence ID" value="KAH7940405.1"/>
    <property type="molecule type" value="Genomic_DNA"/>
</dbReference>
<feature type="domain" description="RING-type" evidence="5">
    <location>
        <begin position="84"/>
        <end position="123"/>
    </location>
</feature>
<dbReference type="SUPFAM" id="SSF57850">
    <property type="entry name" value="RING/U-box"/>
    <property type="match status" value="1"/>
</dbReference>
<dbReference type="Proteomes" id="UP000821866">
    <property type="component" value="Unassembled WGS sequence"/>
</dbReference>
<feature type="compositionally biased region" description="Basic and acidic residues" evidence="4">
    <location>
        <begin position="337"/>
        <end position="346"/>
    </location>
</feature>
<dbReference type="InterPro" id="IPR001841">
    <property type="entry name" value="Znf_RING"/>
</dbReference>
<keyword evidence="1 3" id="KW-0863">Zinc-finger</keyword>
<reference evidence="6" key="1">
    <citation type="journal article" date="2020" name="Cell">
        <title>Large-Scale Comparative Analyses of Tick Genomes Elucidate Their Genetic Diversity and Vector Capacities.</title>
        <authorList>
            <consortium name="Tick Genome and Microbiome Consortium (TIGMIC)"/>
            <person name="Jia N."/>
            <person name="Wang J."/>
            <person name="Shi W."/>
            <person name="Du L."/>
            <person name="Sun Y."/>
            <person name="Zhan W."/>
            <person name="Jiang J.F."/>
            <person name="Wang Q."/>
            <person name="Zhang B."/>
            <person name="Ji P."/>
            <person name="Bell-Sakyi L."/>
            <person name="Cui X.M."/>
            <person name="Yuan T.T."/>
            <person name="Jiang B.G."/>
            <person name="Yang W.F."/>
            <person name="Lam T.T."/>
            <person name="Chang Q.C."/>
            <person name="Ding S.J."/>
            <person name="Wang X.J."/>
            <person name="Zhu J.G."/>
            <person name="Ruan X.D."/>
            <person name="Zhao L."/>
            <person name="Wei J.T."/>
            <person name="Ye R.Z."/>
            <person name="Que T.C."/>
            <person name="Du C.H."/>
            <person name="Zhou Y.H."/>
            <person name="Cheng J.X."/>
            <person name="Dai P.F."/>
            <person name="Guo W.B."/>
            <person name="Han X.H."/>
            <person name="Huang E.J."/>
            <person name="Li L.F."/>
            <person name="Wei W."/>
            <person name="Gao Y.C."/>
            <person name="Liu J.Z."/>
            <person name="Shao H.Z."/>
            <person name="Wang X."/>
            <person name="Wang C.C."/>
            <person name="Yang T.C."/>
            <person name="Huo Q.B."/>
            <person name="Li W."/>
            <person name="Chen H.Y."/>
            <person name="Chen S.E."/>
            <person name="Zhou L.G."/>
            <person name="Ni X.B."/>
            <person name="Tian J.H."/>
            <person name="Sheng Y."/>
            <person name="Liu T."/>
            <person name="Pan Y.S."/>
            <person name="Xia L.Y."/>
            <person name="Li J."/>
            <person name="Zhao F."/>
            <person name="Cao W.C."/>
        </authorList>
    </citation>
    <scope>NUCLEOTIDE SEQUENCE</scope>
    <source>
        <strain evidence="6">Rmic-2018</strain>
    </source>
</reference>
<evidence type="ECO:0000256" key="2">
    <source>
        <dbReference type="ARBA" id="ARBA00022833"/>
    </source>
</evidence>
<dbReference type="PANTHER" id="PTHR10131">
    <property type="entry name" value="TNF RECEPTOR ASSOCIATED FACTOR"/>
    <property type="match status" value="1"/>
</dbReference>
<name>A0A9J6CWN8_RHIMP</name>
<gene>
    <name evidence="6" type="ORF">HPB51_028727</name>
</gene>
<evidence type="ECO:0000313" key="7">
    <source>
        <dbReference type="Proteomes" id="UP000821866"/>
    </source>
</evidence>
<dbReference type="GO" id="GO:0008270">
    <property type="term" value="F:zinc ion binding"/>
    <property type="evidence" value="ECO:0007669"/>
    <property type="project" value="UniProtKB-KW"/>
</dbReference>
<dbReference type="Gene3D" id="3.30.40.10">
    <property type="entry name" value="Zinc/RING finger domain, C3HC4 (zinc finger)"/>
    <property type="match status" value="1"/>
</dbReference>
<evidence type="ECO:0000256" key="3">
    <source>
        <dbReference type="PROSITE-ProRule" id="PRU00175"/>
    </source>
</evidence>
<evidence type="ECO:0000256" key="1">
    <source>
        <dbReference type="ARBA" id="ARBA00022771"/>
    </source>
</evidence>
<comment type="caution">
    <text evidence="6">The sequence shown here is derived from an EMBL/GenBank/DDBJ whole genome shotgun (WGS) entry which is preliminary data.</text>
</comment>
<dbReference type="VEuPathDB" id="VectorBase:LOC119185589"/>
<dbReference type="SUPFAM" id="SSF49599">
    <property type="entry name" value="TRAF domain-like"/>
    <property type="match status" value="1"/>
</dbReference>
<dbReference type="GO" id="GO:0043122">
    <property type="term" value="P:regulation of canonical NF-kappaB signal transduction"/>
    <property type="evidence" value="ECO:0007669"/>
    <property type="project" value="TreeGrafter"/>
</dbReference>
<feature type="region of interest" description="Disordered" evidence="4">
    <location>
        <begin position="284"/>
        <end position="346"/>
    </location>
</feature>
<sequence length="567" mass="61063">MLTGVAQVVGVRYLPAFAFVDDDDDLIWMALTQKGGEQEQGGSVHSDRVISGRTPCKRLLAGFSQLLDWRPLDFVDTVPKVFGCTLCGVMPAFPKRLTPCCHVFCQPCFDSLVQREHRCPLDQTPFADDAVETLDSVRGGIYQLRALCPNSSSGCTHVAFLPELKEHVAGLCDFIQVQCPRCGTAVLQKAALSHYLHDCPGAHRKDESPVWSDICSVASDEDDSRRSRKSVHKAPLSVKGLDKAKSPRGSSGRVRKASSAETLATAEGNPRIVAAIRALLHESHGGSIRSASRSTSRVPSVETSLMKTVRKGSSSPKSDLPHWMTAKASRSAEGVPEDDKAPSERQLLDRVDSLLTRATDTVASTEDAAATSAAEGAKSSSCGSSSKKSGSSVFASSHRRSRKHDSKRSKGAARAVAASSPGSACCYITGVAEADARIVCVEEVVLRSDRSQLADCTFRVHARLRCDTDGSGLVCFTLYLCGGTWRQVADWALANKVSLVLVHPWDQAQNRRLPLCLNPESVPLPTEPVPHPGRWDFWSPTNELKLEELAAGGFVSSGAICIALEIE</sequence>
<accession>A0A9J6CWN8</accession>
<reference evidence="6" key="2">
    <citation type="submission" date="2021-09" db="EMBL/GenBank/DDBJ databases">
        <authorList>
            <person name="Jia N."/>
            <person name="Wang J."/>
            <person name="Shi W."/>
            <person name="Du L."/>
            <person name="Sun Y."/>
            <person name="Zhan W."/>
            <person name="Jiang J."/>
            <person name="Wang Q."/>
            <person name="Zhang B."/>
            <person name="Ji P."/>
            <person name="Sakyi L.B."/>
            <person name="Cui X."/>
            <person name="Yuan T."/>
            <person name="Jiang B."/>
            <person name="Yang W."/>
            <person name="Lam T.T.-Y."/>
            <person name="Chang Q."/>
            <person name="Ding S."/>
            <person name="Wang X."/>
            <person name="Zhu J."/>
            <person name="Ruan X."/>
            <person name="Zhao L."/>
            <person name="Wei J."/>
            <person name="Que T."/>
            <person name="Du C."/>
            <person name="Cheng J."/>
            <person name="Dai P."/>
            <person name="Han X."/>
            <person name="Huang E."/>
            <person name="Gao Y."/>
            <person name="Liu J."/>
            <person name="Shao H."/>
            <person name="Ye R."/>
            <person name="Li L."/>
            <person name="Wei W."/>
            <person name="Wang X."/>
            <person name="Wang C."/>
            <person name="Huo Q."/>
            <person name="Li W."/>
            <person name="Guo W."/>
            <person name="Chen H."/>
            <person name="Chen S."/>
            <person name="Zhou L."/>
            <person name="Zhou L."/>
            <person name="Ni X."/>
            <person name="Tian J."/>
            <person name="Zhou Y."/>
            <person name="Sheng Y."/>
            <person name="Liu T."/>
            <person name="Pan Y."/>
            <person name="Xia L."/>
            <person name="Li J."/>
            <person name="Zhao F."/>
            <person name="Cao W."/>
        </authorList>
    </citation>
    <scope>NUCLEOTIDE SEQUENCE</scope>
    <source>
        <strain evidence="6">Rmic-2018</strain>
        <tissue evidence="6">Larvae</tissue>
    </source>
</reference>